<dbReference type="AlphaFoldDB" id="A0AAV6VTZ3"/>
<sequence>MILSTLLESGSLLSKSPLSNKNCKSAPLTSLYFVHGLGHYVESWLAPRSTQRVSLPSKCPPQQQEVQPLLPAAHMHWPPPLQQVGNGGGKYIFMALGTAKGLLFAFQVPSATMSTASANRSSQKKVAGDARSGKLGKRGTSERKEKKQQCSTHPT</sequence>
<accession>A0AAV6VTZ3</accession>
<feature type="region of interest" description="Disordered" evidence="1">
    <location>
        <begin position="115"/>
        <end position="155"/>
    </location>
</feature>
<dbReference type="EMBL" id="JAFNEN010000024">
    <property type="protein sequence ID" value="KAG8199768.1"/>
    <property type="molecule type" value="Genomic_DNA"/>
</dbReference>
<evidence type="ECO:0000256" key="1">
    <source>
        <dbReference type="SAM" id="MobiDB-lite"/>
    </source>
</evidence>
<evidence type="ECO:0000313" key="3">
    <source>
        <dbReference type="Proteomes" id="UP000827092"/>
    </source>
</evidence>
<name>A0AAV6VTZ3_9ARAC</name>
<organism evidence="2 3">
    <name type="scientific">Oedothorax gibbosus</name>
    <dbReference type="NCBI Taxonomy" id="931172"/>
    <lineage>
        <taxon>Eukaryota</taxon>
        <taxon>Metazoa</taxon>
        <taxon>Ecdysozoa</taxon>
        <taxon>Arthropoda</taxon>
        <taxon>Chelicerata</taxon>
        <taxon>Arachnida</taxon>
        <taxon>Araneae</taxon>
        <taxon>Araneomorphae</taxon>
        <taxon>Entelegynae</taxon>
        <taxon>Araneoidea</taxon>
        <taxon>Linyphiidae</taxon>
        <taxon>Erigoninae</taxon>
        <taxon>Oedothorax</taxon>
    </lineage>
</organism>
<comment type="caution">
    <text evidence="2">The sequence shown here is derived from an EMBL/GenBank/DDBJ whole genome shotgun (WGS) entry which is preliminary data.</text>
</comment>
<dbReference type="Proteomes" id="UP000827092">
    <property type="component" value="Unassembled WGS sequence"/>
</dbReference>
<protein>
    <submittedName>
        <fullName evidence="2">Uncharacterized protein</fullName>
    </submittedName>
</protein>
<feature type="compositionally biased region" description="Basic and acidic residues" evidence="1">
    <location>
        <begin position="139"/>
        <end position="148"/>
    </location>
</feature>
<proteinExistence type="predicted"/>
<keyword evidence="3" id="KW-1185">Reference proteome</keyword>
<evidence type="ECO:0000313" key="2">
    <source>
        <dbReference type="EMBL" id="KAG8199768.1"/>
    </source>
</evidence>
<reference evidence="2 3" key="1">
    <citation type="journal article" date="2022" name="Nat. Ecol. Evol.">
        <title>A masculinizing supergene underlies an exaggerated male reproductive morph in a spider.</title>
        <authorList>
            <person name="Hendrickx F."/>
            <person name="De Corte Z."/>
            <person name="Sonet G."/>
            <person name="Van Belleghem S.M."/>
            <person name="Kostlbacher S."/>
            <person name="Vangestel C."/>
        </authorList>
    </citation>
    <scope>NUCLEOTIDE SEQUENCE [LARGE SCALE GENOMIC DNA]</scope>
    <source>
        <strain evidence="2">W744_W776</strain>
    </source>
</reference>
<gene>
    <name evidence="2" type="ORF">JTE90_000861</name>
</gene>